<organism evidence="1 2">
    <name type="scientific">Trichomalopsis sarcophagae</name>
    <dbReference type="NCBI Taxonomy" id="543379"/>
    <lineage>
        <taxon>Eukaryota</taxon>
        <taxon>Metazoa</taxon>
        <taxon>Ecdysozoa</taxon>
        <taxon>Arthropoda</taxon>
        <taxon>Hexapoda</taxon>
        <taxon>Insecta</taxon>
        <taxon>Pterygota</taxon>
        <taxon>Neoptera</taxon>
        <taxon>Endopterygota</taxon>
        <taxon>Hymenoptera</taxon>
        <taxon>Apocrita</taxon>
        <taxon>Proctotrupomorpha</taxon>
        <taxon>Chalcidoidea</taxon>
        <taxon>Pteromalidae</taxon>
        <taxon>Pteromalinae</taxon>
        <taxon>Trichomalopsis</taxon>
    </lineage>
</organism>
<dbReference type="EMBL" id="NNAY01003656">
    <property type="protein sequence ID" value="OXU19046.1"/>
    <property type="molecule type" value="Genomic_DNA"/>
</dbReference>
<name>A0A232EL08_9HYME</name>
<evidence type="ECO:0000313" key="2">
    <source>
        <dbReference type="Proteomes" id="UP000215335"/>
    </source>
</evidence>
<reference evidence="1 2" key="1">
    <citation type="journal article" date="2017" name="Curr. Biol.">
        <title>The Evolution of Venom by Co-option of Single-Copy Genes.</title>
        <authorList>
            <person name="Martinson E.O."/>
            <person name="Mrinalini"/>
            <person name="Kelkar Y.D."/>
            <person name="Chang C.H."/>
            <person name="Werren J.H."/>
        </authorList>
    </citation>
    <scope>NUCLEOTIDE SEQUENCE [LARGE SCALE GENOMIC DNA]</scope>
    <source>
        <strain evidence="1 2">Alberta</strain>
        <tissue evidence="1">Whole body</tissue>
    </source>
</reference>
<protein>
    <submittedName>
        <fullName evidence="1">Uncharacterized protein</fullName>
    </submittedName>
</protein>
<proteinExistence type="predicted"/>
<sequence length="32" mass="3302">MLSATTAAAADADAVLVYTGSYRRSVPDSPED</sequence>
<keyword evidence="2" id="KW-1185">Reference proteome</keyword>
<dbReference type="Proteomes" id="UP000215335">
    <property type="component" value="Unassembled WGS sequence"/>
</dbReference>
<evidence type="ECO:0000313" key="1">
    <source>
        <dbReference type="EMBL" id="OXU19046.1"/>
    </source>
</evidence>
<comment type="caution">
    <text evidence="1">The sequence shown here is derived from an EMBL/GenBank/DDBJ whole genome shotgun (WGS) entry which is preliminary data.</text>
</comment>
<gene>
    <name evidence="1" type="ORF">TSAR_011864</name>
</gene>
<accession>A0A232EL08</accession>
<dbReference type="AlphaFoldDB" id="A0A232EL08"/>